<dbReference type="KEGG" id="mnt:21387205"/>
<dbReference type="STRING" id="981085.W9RAF0"/>
<evidence type="ECO:0000313" key="5">
    <source>
        <dbReference type="Proteomes" id="UP000030645"/>
    </source>
</evidence>
<organism evidence="4 5">
    <name type="scientific">Morus notabilis</name>
    <dbReference type="NCBI Taxonomy" id="981085"/>
    <lineage>
        <taxon>Eukaryota</taxon>
        <taxon>Viridiplantae</taxon>
        <taxon>Streptophyta</taxon>
        <taxon>Embryophyta</taxon>
        <taxon>Tracheophyta</taxon>
        <taxon>Spermatophyta</taxon>
        <taxon>Magnoliopsida</taxon>
        <taxon>eudicotyledons</taxon>
        <taxon>Gunneridae</taxon>
        <taxon>Pentapetalae</taxon>
        <taxon>rosids</taxon>
        <taxon>fabids</taxon>
        <taxon>Rosales</taxon>
        <taxon>Moraceae</taxon>
        <taxon>Moreae</taxon>
        <taxon>Morus</taxon>
    </lineage>
</organism>
<keyword evidence="5" id="KW-1185">Reference proteome</keyword>
<dbReference type="SMR" id="W9RAF0"/>
<comment type="similarity">
    <text evidence="1">Belongs to the LOB domain-containing protein family.</text>
</comment>
<feature type="compositionally biased region" description="Basic residues" evidence="2">
    <location>
        <begin position="137"/>
        <end position="149"/>
    </location>
</feature>
<dbReference type="PANTHER" id="PTHR31304:SF1">
    <property type="entry name" value="LOB DOMAIN-CONTAINING PROTEIN 39"/>
    <property type="match status" value="1"/>
</dbReference>
<dbReference type="AlphaFoldDB" id="W9RAF0"/>
<evidence type="ECO:0000259" key="3">
    <source>
        <dbReference type="PROSITE" id="PS50891"/>
    </source>
</evidence>
<dbReference type="Proteomes" id="UP000030645">
    <property type="component" value="Unassembled WGS sequence"/>
</dbReference>
<accession>W9RAF0</accession>
<gene>
    <name evidence="4" type="ORF">L484_003679</name>
</gene>
<evidence type="ECO:0000256" key="1">
    <source>
        <dbReference type="ARBA" id="ARBA00005474"/>
    </source>
</evidence>
<dbReference type="InterPro" id="IPR004883">
    <property type="entry name" value="LOB"/>
</dbReference>
<feature type="region of interest" description="Disordered" evidence="2">
    <location>
        <begin position="172"/>
        <end position="196"/>
    </location>
</feature>
<dbReference type="OrthoDB" id="1922547at2759"/>
<sequence length="208" mass="22356">MSCNGCRVLRKGCSDNCMLRQCLQLIDNPQAQAHATVFVAKFFGRAGLMSFIAAVPEDQRPALFQSLLYEAVGRTINPVHGAVGLLWTGNWHVCQSAAETVLRGGALGPLAESHGGVAAADQSVDNASEYTVNRFMGRQRSRSRPKRRPFNVEDADDSMSPDLDLCLVAKPRAPSEESETTTLASSSSADNLDSSLGGGTRTVLRLFI</sequence>
<dbReference type="GO" id="GO:0010468">
    <property type="term" value="P:regulation of gene expression"/>
    <property type="evidence" value="ECO:0007669"/>
    <property type="project" value="TreeGrafter"/>
</dbReference>
<reference evidence="5" key="1">
    <citation type="submission" date="2013-01" db="EMBL/GenBank/DDBJ databases">
        <title>Draft Genome Sequence of a Mulberry Tree, Morus notabilis C.K. Schneid.</title>
        <authorList>
            <person name="He N."/>
            <person name="Zhao S."/>
        </authorList>
    </citation>
    <scope>NUCLEOTIDE SEQUENCE</scope>
</reference>
<dbReference type="PANTHER" id="PTHR31304">
    <property type="entry name" value="LOB DOMAIN-CONTAINING PROTEIN 38"/>
    <property type="match status" value="1"/>
</dbReference>
<feature type="compositionally biased region" description="Low complexity" evidence="2">
    <location>
        <begin position="180"/>
        <end position="195"/>
    </location>
</feature>
<dbReference type="eggNOG" id="ENOG502SMY6">
    <property type="taxonomic scope" value="Eukaryota"/>
</dbReference>
<feature type="region of interest" description="Disordered" evidence="2">
    <location>
        <begin position="137"/>
        <end position="158"/>
    </location>
</feature>
<dbReference type="PROSITE" id="PS50891">
    <property type="entry name" value="LOB"/>
    <property type="match status" value="1"/>
</dbReference>
<protein>
    <recommendedName>
        <fullName evidence="3">LOB domain-containing protein</fullName>
    </recommendedName>
</protein>
<dbReference type="EMBL" id="KE344798">
    <property type="protein sequence ID" value="EXB80037.1"/>
    <property type="molecule type" value="Genomic_DNA"/>
</dbReference>
<proteinExistence type="inferred from homology"/>
<dbReference type="Pfam" id="PF03195">
    <property type="entry name" value="LOB"/>
    <property type="match status" value="1"/>
</dbReference>
<feature type="domain" description="LOB" evidence="3">
    <location>
        <begin position="1"/>
        <end position="107"/>
    </location>
</feature>
<name>W9RAF0_9ROSA</name>
<evidence type="ECO:0000256" key="2">
    <source>
        <dbReference type="SAM" id="MobiDB-lite"/>
    </source>
</evidence>
<evidence type="ECO:0000313" key="4">
    <source>
        <dbReference type="EMBL" id="EXB80037.1"/>
    </source>
</evidence>